<feature type="compositionally biased region" description="Low complexity" evidence="1">
    <location>
        <begin position="192"/>
        <end position="211"/>
    </location>
</feature>
<dbReference type="GeneID" id="91104133"/>
<sequence length="347" mass="37743">MDVKQSRLPRAASNPAIRPVFVPAPSTSTSTLSRLPGPARIARQTTVTRKPSIPLRSNKKITPTDIQDQSSITPAKRLLPSRSTLGLTKPTIPAPVRANTKQPSGLHNPLGPKRTVTTATATSSTSSVASSSRVSVKPTSTSSVSVKNGKDNIFKSPDPFTEVKNSSSNGSTTKTNIVKGICPKKGFLGLGSPSRPTRIPTTPSSRPPSQSVLQTPALPRVTSIPWTSHNPDDQLKDVELSFTAEYDSNDTSLIEPLDFGFATSRFNSKTPLPLYKNTSISDLENIQYERDERVREVRKLKSQGVKEAWSEVVRASEGDLEEVRIMQELIEALMLDLDMREKTNVAC</sequence>
<dbReference type="AlphaFoldDB" id="A0AAX4KL94"/>
<dbReference type="EMBL" id="CP144089">
    <property type="protein sequence ID" value="WWD07235.1"/>
    <property type="molecule type" value="Genomic_DNA"/>
</dbReference>
<feature type="region of interest" description="Disordered" evidence="1">
    <location>
        <begin position="189"/>
        <end position="232"/>
    </location>
</feature>
<proteinExistence type="predicted"/>
<feature type="region of interest" description="Disordered" evidence="1">
    <location>
        <begin position="1"/>
        <end position="176"/>
    </location>
</feature>
<protein>
    <submittedName>
        <fullName evidence="2">Uncharacterized protein</fullName>
    </submittedName>
</protein>
<gene>
    <name evidence="2" type="ORF">V865_005332</name>
</gene>
<dbReference type="KEGG" id="ker:91104133"/>
<feature type="compositionally biased region" description="Low complexity" evidence="1">
    <location>
        <begin position="114"/>
        <end position="147"/>
    </location>
</feature>
<accession>A0AAX4KL94</accession>
<organism evidence="2 3">
    <name type="scientific">Kwoniella europaea PYCC6329</name>
    <dbReference type="NCBI Taxonomy" id="1423913"/>
    <lineage>
        <taxon>Eukaryota</taxon>
        <taxon>Fungi</taxon>
        <taxon>Dikarya</taxon>
        <taxon>Basidiomycota</taxon>
        <taxon>Agaricomycotina</taxon>
        <taxon>Tremellomycetes</taxon>
        <taxon>Tremellales</taxon>
        <taxon>Cryptococcaceae</taxon>
        <taxon>Kwoniella</taxon>
    </lineage>
</organism>
<evidence type="ECO:0000313" key="2">
    <source>
        <dbReference type="EMBL" id="WWD07235.1"/>
    </source>
</evidence>
<dbReference type="Proteomes" id="UP001358614">
    <property type="component" value="Chromosome 1"/>
</dbReference>
<name>A0AAX4KL94_9TREE</name>
<evidence type="ECO:0000313" key="3">
    <source>
        <dbReference type="Proteomes" id="UP001358614"/>
    </source>
</evidence>
<dbReference type="RefSeq" id="XP_066085202.1">
    <property type="nucleotide sequence ID" value="XM_066229105.1"/>
</dbReference>
<feature type="compositionally biased region" description="Low complexity" evidence="1">
    <location>
        <begin position="164"/>
        <end position="176"/>
    </location>
</feature>
<evidence type="ECO:0000256" key="1">
    <source>
        <dbReference type="SAM" id="MobiDB-lite"/>
    </source>
</evidence>
<keyword evidence="3" id="KW-1185">Reference proteome</keyword>
<feature type="compositionally biased region" description="Polar residues" evidence="1">
    <location>
        <begin position="60"/>
        <end position="73"/>
    </location>
</feature>
<reference evidence="2 3" key="1">
    <citation type="submission" date="2024-01" db="EMBL/GenBank/DDBJ databases">
        <title>Comparative genomics of Cryptococcus and Kwoniella reveals pathogenesis evolution and contrasting modes of karyotype evolution via chromosome fusion or intercentromeric recombination.</title>
        <authorList>
            <person name="Coelho M.A."/>
            <person name="David-Palma M."/>
            <person name="Shea T."/>
            <person name="Bowers K."/>
            <person name="McGinley-Smith S."/>
            <person name="Mohammad A.W."/>
            <person name="Gnirke A."/>
            <person name="Yurkov A.M."/>
            <person name="Nowrousian M."/>
            <person name="Sun S."/>
            <person name="Cuomo C.A."/>
            <person name="Heitman J."/>
        </authorList>
    </citation>
    <scope>NUCLEOTIDE SEQUENCE [LARGE SCALE GENOMIC DNA]</scope>
    <source>
        <strain evidence="2 3">PYCC6329</strain>
    </source>
</reference>